<feature type="compositionally biased region" description="Low complexity" evidence="1">
    <location>
        <begin position="21"/>
        <end position="42"/>
    </location>
</feature>
<sequence length="71" mass="7830">MTGTVRAGRRGMARTPGTALAGPARRPGSPRARSRATSGSVRSRNRREWRSRTWATLIWVVTPLISAISWL</sequence>
<dbReference type="AlphaFoldDB" id="A0A1Y0ZIL7"/>
<feature type="transmembrane region" description="Helical" evidence="2">
    <location>
        <begin position="52"/>
        <end position="70"/>
    </location>
</feature>
<evidence type="ECO:0000313" key="3">
    <source>
        <dbReference type="EMBL" id="BAR47174.1"/>
    </source>
</evidence>
<organism evidence="3 4">
    <name type="scientific">Methylobacterium aquaticum</name>
    <dbReference type="NCBI Taxonomy" id="270351"/>
    <lineage>
        <taxon>Bacteria</taxon>
        <taxon>Pseudomonadati</taxon>
        <taxon>Pseudomonadota</taxon>
        <taxon>Alphaproteobacteria</taxon>
        <taxon>Hyphomicrobiales</taxon>
        <taxon>Methylobacteriaceae</taxon>
        <taxon>Methylobacterium</taxon>
    </lineage>
</organism>
<evidence type="ECO:0000313" key="4">
    <source>
        <dbReference type="Proteomes" id="UP000061432"/>
    </source>
</evidence>
<gene>
    <name evidence="3" type="ORF">Maq22A_c28340</name>
</gene>
<dbReference type="Proteomes" id="UP000061432">
    <property type="component" value="Chromosome"/>
</dbReference>
<feature type="region of interest" description="Disordered" evidence="1">
    <location>
        <begin position="1"/>
        <end position="49"/>
    </location>
</feature>
<protein>
    <submittedName>
        <fullName evidence="3">Uncharacterized protein</fullName>
    </submittedName>
</protein>
<dbReference type="EMBL" id="AP014704">
    <property type="protein sequence ID" value="BAR47174.1"/>
    <property type="molecule type" value="Genomic_DNA"/>
</dbReference>
<dbReference type="STRING" id="270351.Maq22A_c28340"/>
<evidence type="ECO:0000256" key="1">
    <source>
        <dbReference type="SAM" id="MobiDB-lite"/>
    </source>
</evidence>
<keyword evidence="2" id="KW-0472">Membrane</keyword>
<accession>A0A1Y0ZIL7</accession>
<keyword evidence="2" id="KW-0812">Transmembrane</keyword>
<keyword evidence="2" id="KW-1133">Transmembrane helix</keyword>
<evidence type="ECO:0000256" key="2">
    <source>
        <dbReference type="SAM" id="Phobius"/>
    </source>
</evidence>
<reference evidence="3 4" key="1">
    <citation type="journal article" date="2015" name="Genome Announc.">
        <title>Complete Genome Sequence of Methylobacterium aquaticum Strain 22A, Isolated from Racomitrium japonicum Moss.</title>
        <authorList>
            <person name="Tani A."/>
            <person name="Ogura Y."/>
            <person name="Hayashi T."/>
            <person name="Kimbara K."/>
        </authorList>
    </citation>
    <scope>NUCLEOTIDE SEQUENCE [LARGE SCALE GENOMIC DNA]</scope>
    <source>
        <strain evidence="3 4">MA-22A</strain>
    </source>
</reference>
<dbReference type="KEGG" id="maqu:Maq22A_c28340"/>
<name>A0A1Y0ZIL7_9HYPH</name>
<reference evidence="4" key="2">
    <citation type="submission" date="2015-01" db="EMBL/GenBank/DDBJ databases">
        <title>Complete genome sequence of Methylobacterium aquaticum strain 22A.</title>
        <authorList>
            <person name="Tani A."/>
            <person name="Ogura Y."/>
            <person name="Hayashi T."/>
        </authorList>
    </citation>
    <scope>NUCLEOTIDE SEQUENCE [LARGE SCALE GENOMIC DNA]</scope>
    <source>
        <strain evidence="4">MA-22A</strain>
    </source>
</reference>
<proteinExistence type="predicted"/>